<organism evidence="2 3">
    <name type="scientific">Scylla paramamosain</name>
    <name type="common">Mud crab</name>
    <dbReference type="NCBI Taxonomy" id="85552"/>
    <lineage>
        <taxon>Eukaryota</taxon>
        <taxon>Metazoa</taxon>
        <taxon>Ecdysozoa</taxon>
        <taxon>Arthropoda</taxon>
        <taxon>Crustacea</taxon>
        <taxon>Multicrustacea</taxon>
        <taxon>Malacostraca</taxon>
        <taxon>Eumalacostraca</taxon>
        <taxon>Eucarida</taxon>
        <taxon>Decapoda</taxon>
        <taxon>Pleocyemata</taxon>
        <taxon>Brachyura</taxon>
        <taxon>Eubrachyura</taxon>
        <taxon>Portunoidea</taxon>
        <taxon>Portunidae</taxon>
        <taxon>Portuninae</taxon>
        <taxon>Scylla</taxon>
    </lineage>
</organism>
<evidence type="ECO:0000313" key="3">
    <source>
        <dbReference type="Proteomes" id="UP001487740"/>
    </source>
</evidence>
<dbReference type="AlphaFoldDB" id="A0AAW0SFP5"/>
<sequence length="572" mass="62217">MWNQRLPARGSKLRRRDSSGGSSERRLRQLHGAALMLVTVVGIPAHSQQASAASFRLVTAYTLNRTDDSTQTFLRVGTSPSTRSLTLALQTDLTNCGCNVTGNYSGRVLQVTGGYTGDALKIVAQRYQHVGGVGSAEELVSVAWHPEEERDAAGTEAGRGVVVRTQFSESIFGVSLDSLMPGKRRRLLNLTVTPHTGEHWQVSLHVPIISTALEWETKLWKNQGKQHWEVNGEVKSTKSDISLEFVHFKQEKQDEETQVTDDRGEAGRCDAEGCGDGNVKEPKAKSRHHVDSDCDSDLRKEQTVDQNEVCSGRDHKSEDLKQNDHDSVMLNVDEECSRKAECDGPEESVSSEAVQETTQKLTSRVFSLSSNMKTFVSSDGGRWIRILQRTHLVFCPHVGWNLNRQVVVVDTRPAGQVVAVDTRPAGQVMVMAVDTRPAGLVVAVDTPPAGQVMVMAVDTRPAGQVVAVDTRPAGQVVAVDTRPAGQVMVMAVDTRPAGQVVAVDTRPAGQVMVMAVDTRPAGQVVAVDTRSTRQVIVIAVDTRPAEQMVAVNTRPAGQAVAVDTRSAGQWWR</sequence>
<reference evidence="2 3" key="1">
    <citation type="submission" date="2023-03" db="EMBL/GenBank/DDBJ databases">
        <title>High-quality genome of Scylla paramamosain provides insights in environmental adaptation.</title>
        <authorList>
            <person name="Zhang L."/>
        </authorList>
    </citation>
    <scope>NUCLEOTIDE SEQUENCE [LARGE SCALE GENOMIC DNA]</scope>
    <source>
        <strain evidence="2">LZ_2023a</strain>
        <tissue evidence="2">Muscle</tissue>
    </source>
</reference>
<feature type="region of interest" description="Disordered" evidence="1">
    <location>
        <begin position="1"/>
        <end position="25"/>
    </location>
</feature>
<keyword evidence="3" id="KW-1185">Reference proteome</keyword>
<dbReference type="Proteomes" id="UP001487740">
    <property type="component" value="Unassembled WGS sequence"/>
</dbReference>
<feature type="compositionally biased region" description="Basic and acidic residues" evidence="1">
    <location>
        <begin position="278"/>
        <end position="303"/>
    </location>
</feature>
<feature type="compositionally biased region" description="Basic and acidic residues" evidence="1">
    <location>
        <begin position="260"/>
        <end position="271"/>
    </location>
</feature>
<evidence type="ECO:0000256" key="1">
    <source>
        <dbReference type="SAM" id="MobiDB-lite"/>
    </source>
</evidence>
<protein>
    <submittedName>
        <fullName evidence="2">Uncharacterized protein</fullName>
    </submittedName>
</protein>
<name>A0AAW0SFP5_SCYPA</name>
<proteinExistence type="predicted"/>
<evidence type="ECO:0000313" key="2">
    <source>
        <dbReference type="EMBL" id="KAK8373611.1"/>
    </source>
</evidence>
<feature type="region of interest" description="Disordered" evidence="1">
    <location>
        <begin position="251"/>
        <end position="322"/>
    </location>
</feature>
<accession>A0AAW0SFP5</accession>
<feature type="compositionally biased region" description="Basic and acidic residues" evidence="1">
    <location>
        <begin position="311"/>
        <end position="322"/>
    </location>
</feature>
<gene>
    <name evidence="2" type="ORF">O3P69_012372</name>
</gene>
<dbReference type="SUPFAM" id="SSF50969">
    <property type="entry name" value="YVTN repeat-like/Quinoprotein amine dehydrogenase"/>
    <property type="match status" value="1"/>
</dbReference>
<dbReference type="EMBL" id="JARAKH010001064">
    <property type="protein sequence ID" value="KAK8373611.1"/>
    <property type="molecule type" value="Genomic_DNA"/>
</dbReference>
<dbReference type="InterPro" id="IPR011044">
    <property type="entry name" value="Quino_amine_DH_bsu"/>
</dbReference>
<comment type="caution">
    <text evidence="2">The sequence shown here is derived from an EMBL/GenBank/DDBJ whole genome shotgun (WGS) entry which is preliminary data.</text>
</comment>